<reference evidence="9 10" key="1">
    <citation type="submission" date="2006-10" db="EMBL/GenBank/DDBJ databases">
        <title>Complete sequence of chromosome of Pelobacter propionicus DSM 2379.</title>
        <authorList>
            <consortium name="US DOE Joint Genome Institute"/>
            <person name="Copeland A."/>
            <person name="Lucas S."/>
            <person name="Lapidus A."/>
            <person name="Barry K."/>
            <person name="Detter J.C."/>
            <person name="Glavina del Rio T."/>
            <person name="Hammon N."/>
            <person name="Israni S."/>
            <person name="Dalin E."/>
            <person name="Tice H."/>
            <person name="Pitluck S."/>
            <person name="Saunders E."/>
            <person name="Brettin T."/>
            <person name="Bruce D."/>
            <person name="Han C."/>
            <person name="Tapia R."/>
            <person name="Schmutz J."/>
            <person name="Larimer F."/>
            <person name="Land M."/>
            <person name="Hauser L."/>
            <person name="Kyrpides N."/>
            <person name="Kim E."/>
            <person name="Lovley D."/>
            <person name="Richardson P."/>
        </authorList>
    </citation>
    <scope>NUCLEOTIDE SEQUENCE [LARGE SCALE GENOMIC DNA]</scope>
    <source>
        <strain evidence="10">DSM 2379 / NBRC 103807 / OttBd1</strain>
    </source>
</reference>
<keyword evidence="3 5" id="KW-0408">Iron</keyword>
<dbReference type="SFLD" id="SFLDG01082">
    <property type="entry name" value="B12-binding_domain_containing"/>
    <property type="match status" value="1"/>
</dbReference>
<dbReference type="InterPro" id="IPR013785">
    <property type="entry name" value="Aldolase_TIM"/>
</dbReference>
<feature type="binding site" evidence="5">
    <location>
        <position position="49"/>
    </location>
    <ligand>
        <name>[4Fe-4S] cluster</name>
        <dbReference type="ChEBI" id="CHEBI:49883"/>
        <note>4Fe-4S-S-AdoMet</note>
    </ligand>
</feature>
<dbReference type="SMART" id="SM00729">
    <property type="entry name" value="Elp3"/>
    <property type="match status" value="1"/>
</dbReference>
<dbReference type="Gene3D" id="3.20.20.70">
    <property type="entry name" value="Aldolase class I"/>
    <property type="match status" value="1"/>
</dbReference>
<evidence type="ECO:0000256" key="6">
    <source>
        <dbReference type="PIRSR" id="PIRSR004762-2"/>
    </source>
</evidence>
<dbReference type="STRING" id="338966.Ppro_1491"/>
<feature type="binding site" evidence="5">
    <location>
        <position position="56"/>
    </location>
    <ligand>
        <name>[4Fe-4S] cluster</name>
        <dbReference type="ChEBI" id="CHEBI:49883"/>
        <note>4Fe-4S-S-AdoMet</note>
    </ligand>
</feature>
<dbReference type="GO" id="GO:0046872">
    <property type="term" value="F:metal ion binding"/>
    <property type="evidence" value="ECO:0007669"/>
    <property type="project" value="UniProtKB-KW"/>
</dbReference>
<dbReference type="PANTHER" id="PTHR43726:SF1">
    <property type="entry name" value="BIOTIN SYNTHASE"/>
    <property type="match status" value="1"/>
</dbReference>
<dbReference type="PANTHER" id="PTHR43726">
    <property type="entry name" value="3-METHYLORNITHINE SYNTHASE"/>
    <property type="match status" value="1"/>
</dbReference>
<proteinExistence type="predicted"/>
<evidence type="ECO:0000313" key="9">
    <source>
        <dbReference type="EMBL" id="ABK99107.1"/>
    </source>
</evidence>
<dbReference type="PIRSF" id="PIRSF004762">
    <property type="entry name" value="CHP00423"/>
    <property type="match status" value="1"/>
</dbReference>
<dbReference type="InterPro" id="IPR006638">
    <property type="entry name" value="Elp3/MiaA/NifB-like_rSAM"/>
</dbReference>
<keyword evidence="9" id="KW-0808">Transferase</keyword>
<dbReference type="InterPro" id="IPR024021">
    <property type="entry name" value="FeFe-hyd_HydE_rSAM"/>
</dbReference>
<dbReference type="InterPro" id="IPR034422">
    <property type="entry name" value="HydE/PylB-like"/>
</dbReference>
<evidence type="ECO:0000256" key="1">
    <source>
        <dbReference type="ARBA" id="ARBA00022691"/>
    </source>
</evidence>
<dbReference type="SUPFAM" id="SSF102114">
    <property type="entry name" value="Radical SAM enzymes"/>
    <property type="match status" value="1"/>
</dbReference>
<evidence type="ECO:0000256" key="2">
    <source>
        <dbReference type="ARBA" id="ARBA00022723"/>
    </source>
</evidence>
<evidence type="ECO:0000256" key="7">
    <source>
        <dbReference type="SAM" id="MobiDB-lite"/>
    </source>
</evidence>
<gene>
    <name evidence="9" type="ordered locus">Ppro_1491</name>
</gene>
<dbReference type="NCBIfam" id="TIGR03956">
    <property type="entry name" value="rSAM_HydE"/>
    <property type="match status" value="1"/>
</dbReference>
<dbReference type="EC" id="2.8.1.6" evidence="9"/>
<dbReference type="InterPro" id="IPR007197">
    <property type="entry name" value="rSAM"/>
</dbReference>
<keyword evidence="4 5" id="KW-0411">Iron-sulfur</keyword>
<dbReference type="HOGENOM" id="CLU_033172_0_1_7"/>
<dbReference type="CDD" id="cd01335">
    <property type="entry name" value="Radical_SAM"/>
    <property type="match status" value="1"/>
</dbReference>
<feature type="binding site" evidence="6">
    <location>
        <position position="148"/>
    </location>
    <ligand>
        <name>S-adenosyl-L-methionine</name>
        <dbReference type="ChEBI" id="CHEBI:59789"/>
    </ligand>
</feature>
<dbReference type="RefSeq" id="WP_011735400.1">
    <property type="nucleotide sequence ID" value="NC_008609.1"/>
</dbReference>
<dbReference type="eggNOG" id="COG0502">
    <property type="taxonomic scope" value="Bacteria"/>
</dbReference>
<dbReference type="AlphaFoldDB" id="A1AP37"/>
<keyword evidence="2" id="KW-0479">Metal-binding</keyword>
<dbReference type="KEGG" id="ppd:Ppro_1491"/>
<dbReference type="InterPro" id="IPR058240">
    <property type="entry name" value="rSAM_sf"/>
</dbReference>
<keyword evidence="5" id="KW-0004">4Fe-4S</keyword>
<dbReference type="Pfam" id="PF04055">
    <property type="entry name" value="Radical_SAM"/>
    <property type="match status" value="1"/>
</dbReference>
<dbReference type="SFLD" id="SFLDF00348">
    <property type="entry name" value="FeFe_hydrogenase_maturase_(Hyd"/>
    <property type="match status" value="1"/>
</dbReference>
<dbReference type="SFLD" id="SFLDS00029">
    <property type="entry name" value="Radical_SAM"/>
    <property type="match status" value="1"/>
</dbReference>
<evidence type="ECO:0000259" key="8">
    <source>
        <dbReference type="PROSITE" id="PS51918"/>
    </source>
</evidence>
<comment type="cofactor">
    <cofactor evidence="5">
        <name>[4Fe-4S] cluster</name>
        <dbReference type="ChEBI" id="CHEBI:49883"/>
    </cofactor>
    <text evidence="5">Binds 1 [4Fe-4S] cluster. The cluster is coordinated with 3 cysteines and an exchangeable S-adenosyl-L-methionine.</text>
</comment>
<dbReference type="Proteomes" id="UP000006732">
    <property type="component" value="Chromosome"/>
</dbReference>
<dbReference type="GO" id="GO:0051539">
    <property type="term" value="F:4 iron, 4 sulfur cluster binding"/>
    <property type="evidence" value="ECO:0007669"/>
    <property type="project" value="UniProtKB-KW"/>
</dbReference>
<dbReference type="PROSITE" id="PS51918">
    <property type="entry name" value="RADICAL_SAM"/>
    <property type="match status" value="1"/>
</dbReference>
<keyword evidence="1 5" id="KW-0949">S-adenosyl-L-methionine</keyword>
<feature type="binding site" evidence="5">
    <location>
        <position position="53"/>
    </location>
    <ligand>
        <name>[4Fe-4S] cluster</name>
        <dbReference type="ChEBI" id="CHEBI:49883"/>
        <note>4Fe-4S-S-AdoMet</note>
    </ligand>
</feature>
<accession>A1AP37</accession>
<feature type="binding site" evidence="6">
    <location>
        <position position="123"/>
    </location>
    <ligand>
        <name>(3R)-3-methyl-D-ornithine</name>
        <dbReference type="ChEBI" id="CHEBI:64642"/>
    </ligand>
</feature>
<dbReference type="EMBL" id="CP000482">
    <property type="protein sequence ID" value="ABK99107.1"/>
    <property type="molecule type" value="Genomic_DNA"/>
</dbReference>
<organism evidence="9 10">
    <name type="scientific">Pelobacter propionicus (strain DSM 2379 / NBRC 103807 / OttBd1)</name>
    <dbReference type="NCBI Taxonomy" id="338966"/>
    <lineage>
        <taxon>Bacteria</taxon>
        <taxon>Pseudomonadati</taxon>
        <taxon>Thermodesulfobacteriota</taxon>
        <taxon>Desulfuromonadia</taxon>
        <taxon>Desulfuromonadales</taxon>
        <taxon>Desulfuromonadaceae</taxon>
        <taxon>Pelobacter</taxon>
    </lineage>
</organism>
<evidence type="ECO:0000313" key="10">
    <source>
        <dbReference type="Proteomes" id="UP000006732"/>
    </source>
</evidence>
<feature type="region of interest" description="Disordered" evidence="7">
    <location>
        <begin position="334"/>
        <end position="357"/>
    </location>
</feature>
<feature type="domain" description="Radical SAM core" evidence="8">
    <location>
        <begin position="35"/>
        <end position="256"/>
    </location>
</feature>
<feature type="binding site" evidence="6">
    <location>
        <position position="169"/>
    </location>
    <ligand>
        <name>(3R)-3-methyl-D-ornithine</name>
        <dbReference type="ChEBI" id="CHEBI:64642"/>
    </ligand>
</feature>
<evidence type="ECO:0000256" key="5">
    <source>
        <dbReference type="PIRSR" id="PIRSR004762-1"/>
    </source>
</evidence>
<evidence type="ECO:0000256" key="4">
    <source>
        <dbReference type="ARBA" id="ARBA00023014"/>
    </source>
</evidence>
<dbReference type="OrthoDB" id="9775764at2"/>
<keyword evidence="10" id="KW-1185">Reference proteome</keyword>
<sequence length="357" mass="39661">MEKQEILRWLRTTGEDRLSRLWQMADQARRRHVGQDVHLRGLIEISNHCSRRCGYCGLNVHNSSIGRYRMTDDEIVACAHQASALGYGTVVMQAGEDPGIGKQWMHDLIRRIKRETDLAVTLSLGERPDEELCSWFDAGADRYLLRFETSRRSLYDSIHPPLAGTMSDRIALLRRLKLFGYEIGSGVMIGIPGQTYDDLATDILLFKELDLDMIGVGPFIPHQATPLGRPDQVAYAVPAEQVPNSEEMTYKVIALSRLLCLRANIPSTTALATINSESGRELGLSRGANVVMPNVTPGAYRALYEIYPSKACVDETAADFGSGLVRRIRSMGRTIGRGRGDSPNLSGRKSRTSEVLP</sequence>
<dbReference type="SFLD" id="SFLDG01060">
    <property type="entry name" value="BATS_domain_containing"/>
    <property type="match status" value="1"/>
</dbReference>
<dbReference type="GO" id="GO:0004076">
    <property type="term" value="F:biotin synthase activity"/>
    <property type="evidence" value="ECO:0007669"/>
    <property type="project" value="UniProtKB-EC"/>
</dbReference>
<protein>
    <submittedName>
        <fullName evidence="9">Iron-only hydrogenase maturation protein HydE</fullName>
        <ecNumber evidence="9">2.8.1.6</ecNumber>
    </submittedName>
</protein>
<name>A1AP37_PELPD</name>
<evidence type="ECO:0000256" key="3">
    <source>
        <dbReference type="ARBA" id="ARBA00023004"/>
    </source>
</evidence>
<dbReference type="SFLD" id="SFLDG01280">
    <property type="entry name" value="HydE/PylB-like"/>
    <property type="match status" value="1"/>
</dbReference>